<evidence type="ECO:0000256" key="1">
    <source>
        <dbReference type="PROSITE-ProRule" id="PRU00266"/>
    </source>
</evidence>
<feature type="region of interest" description="Disordered" evidence="2">
    <location>
        <begin position="693"/>
        <end position="759"/>
    </location>
</feature>
<feature type="domain" description="DRBM" evidence="3">
    <location>
        <begin position="793"/>
        <end position="868"/>
    </location>
</feature>
<proteinExistence type="predicted"/>
<name>A0A7S1KST9_9EUKA</name>
<dbReference type="AlphaFoldDB" id="A0A7S1KST9"/>
<evidence type="ECO:0000256" key="2">
    <source>
        <dbReference type="SAM" id="MobiDB-lite"/>
    </source>
</evidence>
<dbReference type="GO" id="GO:0003723">
    <property type="term" value="F:RNA binding"/>
    <property type="evidence" value="ECO:0007669"/>
    <property type="project" value="UniProtKB-UniRule"/>
</dbReference>
<keyword evidence="1" id="KW-0694">RNA-binding</keyword>
<feature type="compositionally biased region" description="Low complexity" evidence="2">
    <location>
        <begin position="733"/>
        <end position="755"/>
    </location>
</feature>
<organism evidence="4">
    <name type="scientific">Percolomonas cosmopolitus</name>
    <dbReference type="NCBI Taxonomy" id="63605"/>
    <lineage>
        <taxon>Eukaryota</taxon>
        <taxon>Discoba</taxon>
        <taxon>Heterolobosea</taxon>
        <taxon>Tetramitia</taxon>
        <taxon>Eutetramitia</taxon>
        <taxon>Percolomonadidae</taxon>
        <taxon>Percolomonas</taxon>
    </lineage>
</organism>
<accession>A0A7S1KST9</accession>
<sequence>MPASALSTTSNTIQSSTASDNPAGSTNANSPVNLTYLVSTFSESRLHFLSKIYSNTTSSSTSSSATLRPKCSILHICTCPLQSLSTYRHYKSSLPSSYRVAHLSSFDMMSPDGSLIEDWKMELQHADVVVLGLDMRKYDSKLAQMVNGVFLMKRRNVLHTHSPFDTFQQEKLDSWTPQPMYLLLEANNLQLKALAREQDTYISTSRLLRDFWTRSHVEPYILYDLTVLSSFQSDDLIHIFDLDMPAELESRDVRALIQFLRLDGEPWKSIPIEINGTVAFQMALESGQVLYDTLERQKLALSEGTHGSKPIAPSPPQSSLNAYILHTIPKKNAEETMWNEIKNLIRDFEPLVSKNMGGESLDLLGYLVMDRSHPHYIDTLTNTYWFAKRYLVNELEIGAEILRTLAHALALCEVVPPSLVVQYIETEVNEHVRRIESVARTRRPAVSRYSTNASNEEEPPKSAVQTLKEGLSSTAPHLAFSSIRSTKYNVAQSEKISLQFQMVYSKWKDNLESILQMEREPKETLKVQSFITHLLEVQHFGQRETCNIFLVVLPHASDAIINHFVDTLKGHQLTALCVENIHSAPEAQDLLLLCSQQYYEEILLDSSLENTFTCIYFLYTSLLDCMQNYFETFRHHATSTRSASKTVRVAARYQYTIDRLTLLESQKVKISDTIVQKRTLMFTRKRKVPVPSTSFDESVLRPQKRRKLDSSPEQYTTQPGGLVPVKMENTQTQSPAWKASAPAKPPQQKHQPQSQEMELTPQYIREYNTEKMRFPYVYNNEAFQDCQALSQENPISLFMLSIQNTYKKGGGFDFEVDKDASRREKSKIFRCSYTFTNDCVLFKSVGLGKSKKEAKQNSVLNFMRLAVRLGKEQDFLNKFPSIQHVRHFVEKLGG</sequence>
<dbReference type="PROSITE" id="PS50137">
    <property type="entry name" value="DS_RBD"/>
    <property type="match status" value="1"/>
</dbReference>
<reference evidence="4" key="1">
    <citation type="submission" date="2021-01" db="EMBL/GenBank/DDBJ databases">
        <authorList>
            <person name="Corre E."/>
            <person name="Pelletier E."/>
            <person name="Niang G."/>
            <person name="Scheremetjew M."/>
            <person name="Finn R."/>
            <person name="Kale V."/>
            <person name="Holt S."/>
            <person name="Cochrane G."/>
            <person name="Meng A."/>
            <person name="Brown T."/>
            <person name="Cohen L."/>
        </authorList>
    </citation>
    <scope>NUCLEOTIDE SEQUENCE</scope>
    <source>
        <strain evidence="4">WS</strain>
    </source>
</reference>
<evidence type="ECO:0000313" key="4">
    <source>
        <dbReference type="EMBL" id="CAD9084108.1"/>
    </source>
</evidence>
<dbReference type="EMBL" id="HBGD01008930">
    <property type="protein sequence ID" value="CAD9084108.1"/>
    <property type="molecule type" value="Transcribed_RNA"/>
</dbReference>
<gene>
    <name evidence="4" type="ORF">PCOS0759_LOCUS7362</name>
</gene>
<feature type="region of interest" description="Disordered" evidence="2">
    <location>
        <begin position="1"/>
        <end position="26"/>
    </location>
</feature>
<evidence type="ECO:0000259" key="3">
    <source>
        <dbReference type="PROSITE" id="PS50137"/>
    </source>
</evidence>
<protein>
    <recommendedName>
        <fullName evidence="3">DRBM domain-containing protein</fullName>
    </recommendedName>
</protein>
<dbReference type="InterPro" id="IPR014720">
    <property type="entry name" value="dsRBD_dom"/>
</dbReference>